<feature type="binding site" evidence="7 8">
    <location>
        <position position="32"/>
    </location>
    <ligand>
        <name>S-adenosyl-L-methionine</name>
        <dbReference type="ChEBI" id="CHEBI:59789"/>
    </ligand>
</feature>
<sequence length="276" mass="30875">MLHFVAKRGIISACFLGEIKVSHRPRKRFGQNFLLDKHVINKILDVLHLQKEDKVVEIGPGLGALTQPLLKYIEKLTAIEIDTDLQEHLRSLPGAGSKLHLIVADALTVDFSQWGSHLRIVGNLPYNISTPLLFHLLNYASFIEDMHFMLQKEVVARLAAQPGTKVYGRLTVMVQYHCKVESLFDVPPEAFHPVPKVDSAIVRLIPYQASPYPVVDINALEQVVAKAFAMRRKTLANNLKPLLSAAQLSDLGIDPLARPERISVMEYVKLAKLIAN</sequence>
<gene>
    <name evidence="7 10" type="primary">rsmA</name>
    <name evidence="7" type="synonym">ksgA</name>
    <name evidence="10" type="ORF">LMI_3099</name>
    <name evidence="11" type="ORF">SAMN02982997_00671</name>
</gene>
<reference evidence="11 13" key="3">
    <citation type="submission" date="2016-10" db="EMBL/GenBank/DDBJ databases">
        <authorList>
            <person name="Varghese N."/>
            <person name="Submissions S."/>
        </authorList>
    </citation>
    <scope>NUCLEOTIDE SEQUENCE [LARGE SCALE GENOMIC DNA]</scope>
    <source>
        <strain evidence="11 13">ATCC 33218</strain>
    </source>
</reference>
<dbReference type="SUPFAM" id="SSF53335">
    <property type="entry name" value="S-adenosyl-L-methionine-dependent methyltransferases"/>
    <property type="match status" value="1"/>
</dbReference>
<evidence type="ECO:0000313" key="11">
    <source>
        <dbReference type="EMBL" id="SCY03580.1"/>
    </source>
</evidence>
<dbReference type="PROSITE" id="PS51689">
    <property type="entry name" value="SAM_RNA_A_N6_MT"/>
    <property type="match status" value="1"/>
</dbReference>
<keyword evidence="3 7" id="KW-0489">Methyltransferase</keyword>
<dbReference type="Proteomes" id="UP000182998">
    <property type="component" value="Unassembled WGS sequence"/>
</dbReference>
<dbReference type="GO" id="GO:0052908">
    <property type="term" value="F:16S rRNA (adenine(1518)-N(6)/adenine(1519)-N(6))-dimethyltransferase activity"/>
    <property type="evidence" value="ECO:0007669"/>
    <property type="project" value="UniProtKB-EC"/>
</dbReference>
<evidence type="ECO:0000313" key="10">
    <source>
        <dbReference type="EMBL" id="CEG62323.1"/>
    </source>
</evidence>
<dbReference type="InterPro" id="IPR029063">
    <property type="entry name" value="SAM-dependent_MTases_sf"/>
</dbReference>
<evidence type="ECO:0000256" key="3">
    <source>
        <dbReference type="ARBA" id="ARBA00022603"/>
    </source>
</evidence>
<name>A0A098GIM3_LEGMI</name>
<dbReference type="NCBIfam" id="TIGR00755">
    <property type="entry name" value="ksgA"/>
    <property type="match status" value="1"/>
</dbReference>
<dbReference type="PANTHER" id="PTHR11727">
    <property type="entry name" value="DIMETHYLADENOSINE TRANSFERASE"/>
    <property type="match status" value="1"/>
</dbReference>
<evidence type="ECO:0000256" key="2">
    <source>
        <dbReference type="ARBA" id="ARBA00022552"/>
    </source>
</evidence>
<evidence type="ECO:0000256" key="8">
    <source>
        <dbReference type="PROSITE-ProRule" id="PRU01026"/>
    </source>
</evidence>
<accession>A0A098GIM3</accession>
<protein>
    <recommendedName>
        <fullName evidence="7">Ribosomal RNA small subunit methyltransferase A</fullName>
        <ecNumber evidence="7">2.1.1.182</ecNumber>
    </recommendedName>
    <alternativeName>
        <fullName evidence="7">16S rRNA (adenine(1518)-N(6)/adenine(1519)-N(6))-dimethyltransferase</fullName>
    </alternativeName>
    <alternativeName>
        <fullName evidence="7">16S rRNA dimethyladenosine transferase</fullName>
    </alternativeName>
    <alternativeName>
        <fullName evidence="7">16S rRNA dimethylase</fullName>
    </alternativeName>
    <alternativeName>
        <fullName evidence="7">S-adenosylmethionine-6-N', N'-adenosyl(rRNA) dimethyltransferase</fullName>
    </alternativeName>
</protein>
<comment type="function">
    <text evidence="7">Specifically dimethylates two adjacent adenosines (A1518 and A1519) in the loop of a conserved hairpin near the 3'-end of 16S rRNA in the 30S particle. May play a critical role in biogenesis of 30S subunits.</text>
</comment>
<dbReference type="InterPro" id="IPR001737">
    <property type="entry name" value="KsgA/Erm"/>
</dbReference>
<feature type="binding site" evidence="7 8">
    <location>
        <position position="59"/>
    </location>
    <ligand>
        <name>S-adenosyl-L-methionine</name>
        <dbReference type="ChEBI" id="CHEBI:59789"/>
    </ligand>
</feature>
<dbReference type="EC" id="2.1.1.182" evidence="7"/>
<keyword evidence="5 7" id="KW-0949">S-adenosyl-L-methionine</keyword>
<dbReference type="Gene3D" id="3.40.50.150">
    <property type="entry name" value="Vaccinia Virus protein VP39"/>
    <property type="match status" value="1"/>
</dbReference>
<dbReference type="AlphaFoldDB" id="A0A098GIM3"/>
<evidence type="ECO:0000313" key="12">
    <source>
        <dbReference type="Proteomes" id="UP000032414"/>
    </source>
</evidence>
<evidence type="ECO:0000256" key="1">
    <source>
        <dbReference type="ARBA" id="ARBA00022490"/>
    </source>
</evidence>
<dbReference type="CDD" id="cd02440">
    <property type="entry name" value="AdoMet_MTases"/>
    <property type="match status" value="1"/>
</dbReference>
<evidence type="ECO:0000256" key="5">
    <source>
        <dbReference type="ARBA" id="ARBA00022691"/>
    </source>
</evidence>
<comment type="catalytic activity">
    <reaction evidence="7">
        <text>adenosine(1518)/adenosine(1519) in 16S rRNA + 4 S-adenosyl-L-methionine = N(6)-dimethyladenosine(1518)/N(6)-dimethyladenosine(1519) in 16S rRNA + 4 S-adenosyl-L-homocysteine + 4 H(+)</text>
        <dbReference type="Rhea" id="RHEA:19609"/>
        <dbReference type="Rhea" id="RHEA-COMP:10232"/>
        <dbReference type="Rhea" id="RHEA-COMP:10233"/>
        <dbReference type="ChEBI" id="CHEBI:15378"/>
        <dbReference type="ChEBI" id="CHEBI:57856"/>
        <dbReference type="ChEBI" id="CHEBI:59789"/>
        <dbReference type="ChEBI" id="CHEBI:74411"/>
        <dbReference type="ChEBI" id="CHEBI:74493"/>
        <dbReference type="EC" id="2.1.1.182"/>
    </reaction>
</comment>
<dbReference type="Proteomes" id="UP000032414">
    <property type="component" value="Chromosome I"/>
</dbReference>
<dbReference type="PROSITE" id="PS01131">
    <property type="entry name" value="RRNA_A_DIMETH"/>
    <property type="match status" value="1"/>
</dbReference>
<feature type="binding site" evidence="7 8">
    <location>
        <position position="80"/>
    </location>
    <ligand>
        <name>S-adenosyl-L-methionine</name>
        <dbReference type="ChEBI" id="CHEBI:59789"/>
    </ligand>
</feature>
<evidence type="ECO:0000256" key="6">
    <source>
        <dbReference type="ARBA" id="ARBA00022884"/>
    </source>
</evidence>
<dbReference type="STRING" id="451.B6N58_14255"/>
<evidence type="ECO:0000256" key="7">
    <source>
        <dbReference type="HAMAP-Rule" id="MF_00607"/>
    </source>
</evidence>
<reference evidence="12" key="2">
    <citation type="submission" date="2014-09" db="EMBL/GenBank/DDBJ databases">
        <authorList>
            <person name="Gomez-Valero L."/>
        </authorList>
    </citation>
    <scope>NUCLEOTIDE SEQUENCE [LARGE SCALE GENOMIC DNA]</scope>
    <source>
        <strain evidence="12">ATCC33218</strain>
    </source>
</reference>
<dbReference type="GO" id="GO:0005829">
    <property type="term" value="C:cytosol"/>
    <property type="evidence" value="ECO:0007669"/>
    <property type="project" value="TreeGrafter"/>
</dbReference>
<dbReference type="PANTHER" id="PTHR11727:SF7">
    <property type="entry name" value="DIMETHYLADENOSINE TRANSFERASE-RELATED"/>
    <property type="match status" value="1"/>
</dbReference>
<keyword evidence="4 7" id="KW-0808">Transferase</keyword>
<comment type="subcellular location">
    <subcellularLocation>
        <location evidence="7">Cytoplasm</location>
    </subcellularLocation>
</comment>
<evidence type="ECO:0000259" key="9">
    <source>
        <dbReference type="SMART" id="SM00650"/>
    </source>
</evidence>
<dbReference type="FunFam" id="3.40.50.150:FF:000023">
    <property type="entry name" value="Ribosomal RNA small subunit methyltransferase A"/>
    <property type="match status" value="1"/>
</dbReference>
<keyword evidence="1 7" id="KW-0963">Cytoplasm</keyword>
<dbReference type="PATRIC" id="fig|451.8.peg.897"/>
<keyword evidence="6 7" id="KW-0694">RNA-binding</keyword>
<dbReference type="EMBL" id="FMVN01000003">
    <property type="protein sequence ID" value="SCY03580.1"/>
    <property type="molecule type" value="Genomic_DNA"/>
</dbReference>
<dbReference type="Pfam" id="PF00398">
    <property type="entry name" value="RrnaAD"/>
    <property type="match status" value="1"/>
</dbReference>
<dbReference type="FunFam" id="1.10.8.100:FF:000001">
    <property type="entry name" value="Ribosomal RNA small subunit methyltransferase A"/>
    <property type="match status" value="1"/>
</dbReference>
<feature type="binding site" evidence="7 8">
    <location>
        <position position="105"/>
    </location>
    <ligand>
        <name>S-adenosyl-L-methionine</name>
        <dbReference type="ChEBI" id="CHEBI:59789"/>
    </ligand>
</feature>
<dbReference type="EMBL" id="LN614830">
    <property type="protein sequence ID" value="CEG62323.1"/>
    <property type="molecule type" value="Genomic_DNA"/>
</dbReference>
<keyword evidence="13" id="KW-1185">Reference proteome</keyword>
<dbReference type="InterPro" id="IPR020598">
    <property type="entry name" value="rRNA_Ade_methylase_Trfase_N"/>
</dbReference>
<evidence type="ECO:0000256" key="4">
    <source>
        <dbReference type="ARBA" id="ARBA00022679"/>
    </source>
</evidence>
<feature type="domain" description="Ribosomal RNA adenine methylase transferase N-terminal" evidence="9">
    <location>
        <begin position="39"/>
        <end position="208"/>
    </location>
</feature>
<dbReference type="KEGG" id="tmc:LMI_3099"/>
<dbReference type="InterPro" id="IPR023165">
    <property type="entry name" value="rRNA_Ade_diMease-like_C"/>
</dbReference>
<evidence type="ECO:0000313" key="13">
    <source>
        <dbReference type="Proteomes" id="UP000182998"/>
    </source>
</evidence>
<dbReference type="HOGENOM" id="CLU_041220_0_1_6"/>
<reference evidence="10" key="1">
    <citation type="submission" date="2014-09" db="EMBL/GenBank/DDBJ databases">
        <authorList>
            <person name="GOMEZ-VALERO Laura"/>
        </authorList>
    </citation>
    <scope>NUCLEOTIDE SEQUENCE</scope>
    <source>
        <strain evidence="10">ATCC33218</strain>
    </source>
</reference>
<organism evidence="10 12">
    <name type="scientific">Legionella micdadei</name>
    <name type="common">Tatlockia micdadei</name>
    <dbReference type="NCBI Taxonomy" id="451"/>
    <lineage>
        <taxon>Bacteria</taxon>
        <taxon>Pseudomonadati</taxon>
        <taxon>Pseudomonadota</taxon>
        <taxon>Gammaproteobacteria</taxon>
        <taxon>Legionellales</taxon>
        <taxon>Legionellaceae</taxon>
        <taxon>Legionella</taxon>
    </lineage>
</organism>
<dbReference type="HAMAP" id="MF_00607">
    <property type="entry name" value="16SrRNA_methyltr_A"/>
    <property type="match status" value="1"/>
</dbReference>
<dbReference type="InterPro" id="IPR020596">
    <property type="entry name" value="rRNA_Ade_Mease_Trfase_CS"/>
</dbReference>
<feature type="binding site" evidence="7 8">
    <location>
        <position position="123"/>
    </location>
    <ligand>
        <name>S-adenosyl-L-methionine</name>
        <dbReference type="ChEBI" id="CHEBI:59789"/>
    </ligand>
</feature>
<dbReference type="Gene3D" id="1.10.8.100">
    <property type="entry name" value="Ribosomal RNA adenine dimethylase-like, domain 2"/>
    <property type="match status" value="1"/>
</dbReference>
<proteinExistence type="inferred from homology"/>
<dbReference type="InterPro" id="IPR011530">
    <property type="entry name" value="rRNA_adenine_dimethylase"/>
</dbReference>
<dbReference type="GO" id="GO:0003723">
    <property type="term" value="F:RNA binding"/>
    <property type="evidence" value="ECO:0007669"/>
    <property type="project" value="UniProtKB-UniRule"/>
</dbReference>
<feature type="binding site" evidence="7 8">
    <location>
        <position position="34"/>
    </location>
    <ligand>
        <name>S-adenosyl-L-methionine</name>
        <dbReference type="ChEBI" id="CHEBI:59789"/>
    </ligand>
</feature>
<comment type="similarity">
    <text evidence="7">Belongs to the class I-like SAM-binding methyltransferase superfamily. rRNA adenine N(6)-methyltransferase family. RsmA subfamily.</text>
</comment>
<keyword evidence="2 7" id="KW-0698">rRNA processing</keyword>
<dbReference type="SMART" id="SM00650">
    <property type="entry name" value="rADc"/>
    <property type="match status" value="1"/>
</dbReference>